<dbReference type="Gene3D" id="2.60.120.10">
    <property type="entry name" value="Jelly Rolls"/>
    <property type="match status" value="1"/>
</dbReference>
<protein>
    <submittedName>
        <fullName evidence="1">CRP-like cAMP-binding protein</fullName>
    </submittedName>
</protein>
<comment type="caution">
    <text evidence="1">The sequence shown here is derived from an EMBL/GenBank/DDBJ whole genome shotgun (WGS) entry which is preliminary data.</text>
</comment>
<reference evidence="1 2" key="1">
    <citation type="submission" date="2018-10" db="EMBL/GenBank/DDBJ databases">
        <title>Genomic Encyclopedia of Type Strains, Phase IV (KMG-IV): sequencing the most valuable type-strain genomes for metagenomic binning, comparative biology and taxonomic classification.</title>
        <authorList>
            <person name="Goeker M."/>
        </authorList>
    </citation>
    <scope>NUCLEOTIDE SEQUENCE [LARGE SCALE GENOMIC DNA]</scope>
    <source>
        <strain evidence="1 2">DSM 23841</strain>
    </source>
</reference>
<sequence length="194" mass="20833">MAFFTVDRKTPANSAGRRQLACGETLHAAGEEGLAWRLQRGVLRLDSPHADGRRFASLAIAGDIVGCETLLFGVYTFSAGALTDCELSPWPEGDPAQAGESLLASLARAQQRAAEILALRGGQAVDRVLGLVRLLAEGDGRVVLPMRQEIAEITDLRFETISRIVKQLERSGVLIPARIAGVHATRGFRYLGQG</sequence>
<evidence type="ECO:0000313" key="1">
    <source>
        <dbReference type="EMBL" id="RKT51223.1"/>
    </source>
</evidence>
<organism evidence="1 2">
    <name type="scientific">Azonexus fungiphilus</name>
    <dbReference type="NCBI Taxonomy" id="146940"/>
    <lineage>
        <taxon>Bacteria</taxon>
        <taxon>Pseudomonadati</taxon>
        <taxon>Pseudomonadota</taxon>
        <taxon>Betaproteobacteria</taxon>
        <taxon>Rhodocyclales</taxon>
        <taxon>Azonexaceae</taxon>
        <taxon>Azonexus</taxon>
    </lineage>
</organism>
<dbReference type="SUPFAM" id="SSF46785">
    <property type="entry name" value="Winged helix' DNA-binding domain"/>
    <property type="match status" value="1"/>
</dbReference>
<dbReference type="InterPro" id="IPR036390">
    <property type="entry name" value="WH_DNA-bd_sf"/>
</dbReference>
<evidence type="ECO:0000313" key="2">
    <source>
        <dbReference type="Proteomes" id="UP000270626"/>
    </source>
</evidence>
<dbReference type="InterPro" id="IPR014710">
    <property type="entry name" value="RmlC-like_jellyroll"/>
</dbReference>
<dbReference type="SUPFAM" id="SSF51206">
    <property type="entry name" value="cAMP-binding domain-like"/>
    <property type="match status" value="1"/>
</dbReference>
<keyword evidence="2" id="KW-1185">Reference proteome</keyword>
<dbReference type="OrthoDB" id="5297329at2"/>
<dbReference type="AlphaFoldDB" id="A0A495VRY3"/>
<accession>A0A495VRY3</accession>
<proteinExistence type="predicted"/>
<dbReference type="RefSeq" id="WP_121458748.1">
    <property type="nucleotide sequence ID" value="NZ_RBXP01000016.1"/>
</dbReference>
<dbReference type="InterPro" id="IPR018490">
    <property type="entry name" value="cNMP-bd_dom_sf"/>
</dbReference>
<gene>
    <name evidence="1" type="ORF">DFR40_2436</name>
</gene>
<dbReference type="EMBL" id="RBXP01000016">
    <property type="protein sequence ID" value="RKT51223.1"/>
    <property type="molecule type" value="Genomic_DNA"/>
</dbReference>
<name>A0A495VRY3_9RHOO</name>
<dbReference type="Proteomes" id="UP000270626">
    <property type="component" value="Unassembled WGS sequence"/>
</dbReference>